<sequence>MLIRPNFVSVITIKRIQNGKRIIIREFNNSLSVRASIQNQQPMMSFKTSILPEKSLLSLAVTQELGWKPPKFSPQLELQ</sequence>
<comment type="caution">
    <text evidence="1">The sequence shown here is derived from an EMBL/GenBank/DDBJ whole genome shotgun (WGS) entry which is preliminary data.</text>
</comment>
<dbReference type="AlphaFoldDB" id="A0A420BGQ3"/>
<name>A0A420BGQ3_SPHD1</name>
<protein>
    <submittedName>
        <fullName evidence="1">Uncharacterized protein</fullName>
    </submittedName>
</protein>
<accession>A0A420BGQ3</accession>
<evidence type="ECO:0000313" key="2">
    <source>
        <dbReference type="Proteomes" id="UP000286246"/>
    </source>
</evidence>
<reference evidence="1 2" key="1">
    <citation type="submission" date="2018-09" db="EMBL/GenBank/DDBJ databases">
        <title>Genomic Encyclopedia of Type Strains, Phase III (KMG-III): the genomes of soil and plant-associated and newly described type strains.</title>
        <authorList>
            <person name="Whitman W."/>
        </authorList>
    </citation>
    <scope>NUCLEOTIDE SEQUENCE [LARGE SCALE GENOMIC DNA]</scope>
    <source>
        <strain evidence="1 2">CECT 7938</strain>
    </source>
</reference>
<dbReference type="Proteomes" id="UP000286246">
    <property type="component" value="Unassembled WGS sequence"/>
</dbReference>
<evidence type="ECO:0000313" key="1">
    <source>
        <dbReference type="EMBL" id="RKE55878.1"/>
    </source>
</evidence>
<proteinExistence type="predicted"/>
<dbReference type="EMBL" id="RAPY01000001">
    <property type="protein sequence ID" value="RKE55878.1"/>
    <property type="molecule type" value="Genomic_DNA"/>
</dbReference>
<organism evidence="1 2">
    <name type="scientific">Sphingobacterium detergens</name>
    <dbReference type="NCBI Taxonomy" id="1145106"/>
    <lineage>
        <taxon>Bacteria</taxon>
        <taxon>Pseudomonadati</taxon>
        <taxon>Bacteroidota</taxon>
        <taxon>Sphingobacteriia</taxon>
        <taxon>Sphingobacteriales</taxon>
        <taxon>Sphingobacteriaceae</taxon>
        <taxon>Sphingobacterium</taxon>
    </lineage>
</organism>
<gene>
    <name evidence="1" type="ORF">DFQ12_0717</name>
</gene>
<keyword evidence="2" id="KW-1185">Reference proteome</keyword>